<evidence type="ECO:0000313" key="2">
    <source>
        <dbReference type="EMBL" id="CAS01074.1"/>
    </source>
</evidence>
<proteinExistence type="predicted"/>
<dbReference type="KEGG" id="cbr:CBG_26648"/>
<keyword evidence="3" id="KW-1185">Reference proteome</keyword>
<protein>
    <submittedName>
        <fullName evidence="2">Protein CBG26648</fullName>
    </submittedName>
</protein>
<evidence type="ECO:0000313" key="3">
    <source>
        <dbReference type="Proteomes" id="UP000008549"/>
    </source>
</evidence>
<dbReference type="RefSeq" id="XP_045100631.1">
    <property type="nucleotide sequence ID" value="XM_045240985.1"/>
</dbReference>
<organism evidence="2 3">
    <name type="scientific">Caenorhabditis briggsae</name>
    <dbReference type="NCBI Taxonomy" id="6238"/>
    <lineage>
        <taxon>Eukaryota</taxon>
        <taxon>Metazoa</taxon>
        <taxon>Ecdysozoa</taxon>
        <taxon>Nematoda</taxon>
        <taxon>Chromadorea</taxon>
        <taxon>Rhabditida</taxon>
        <taxon>Rhabditina</taxon>
        <taxon>Rhabditomorpha</taxon>
        <taxon>Rhabditoidea</taxon>
        <taxon>Rhabditidae</taxon>
        <taxon>Peloderinae</taxon>
        <taxon>Caenorhabditis</taxon>
    </lineage>
</organism>
<feature type="region of interest" description="Disordered" evidence="1">
    <location>
        <begin position="43"/>
        <end position="66"/>
    </location>
</feature>
<dbReference type="AlphaFoldDB" id="B6IE10"/>
<feature type="compositionally biased region" description="Basic residues" evidence="1">
    <location>
        <begin position="43"/>
        <end position="53"/>
    </location>
</feature>
<dbReference type="CTD" id="68918124"/>
<dbReference type="EMBL" id="HE601247">
    <property type="protein sequence ID" value="CAS01074.1"/>
    <property type="molecule type" value="Genomic_DNA"/>
</dbReference>
<evidence type="ECO:0000256" key="1">
    <source>
        <dbReference type="SAM" id="MobiDB-lite"/>
    </source>
</evidence>
<accession>B6IE10</accession>
<dbReference type="HOGENOM" id="CLU_2111079_0_0_1"/>
<reference evidence="2 3" key="2">
    <citation type="journal article" date="2011" name="PLoS Genet.">
        <title>Caenorhabditis briggsae recombinant inbred line genotypes reveal inter-strain incompatibility and the evolution of recombination.</title>
        <authorList>
            <person name="Ross J.A."/>
            <person name="Koboldt D.C."/>
            <person name="Staisch J.E."/>
            <person name="Chamberlin H.M."/>
            <person name="Gupta B.P."/>
            <person name="Miller R.D."/>
            <person name="Baird S.E."/>
            <person name="Haag E.S."/>
        </authorList>
    </citation>
    <scope>NUCLEOTIDE SEQUENCE [LARGE SCALE GENOMIC DNA]</scope>
    <source>
        <strain evidence="2 3">AF16</strain>
    </source>
</reference>
<gene>
    <name evidence="2" type="ORF">CBG26648</name>
    <name evidence="2" type="ORF">CBG_26648</name>
</gene>
<reference evidence="2 3" key="1">
    <citation type="journal article" date="2003" name="PLoS Biol.">
        <title>The genome sequence of Caenorhabditis briggsae: a platform for comparative genomics.</title>
        <authorList>
            <person name="Stein L.D."/>
            <person name="Bao Z."/>
            <person name="Blasiar D."/>
            <person name="Blumenthal T."/>
            <person name="Brent M.R."/>
            <person name="Chen N."/>
            <person name="Chinwalla A."/>
            <person name="Clarke L."/>
            <person name="Clee C."/>
            <person name="Coghlan A."/>
            <person name="Coulson A."/>
            <person name="D'Eustachio P."/>
            <person name="Fitch D.H."/>
            <person name="Fulton L.A."/>
            <person name="Fulton R.E."/>
            <person name="Griffiths-Jones S."/>
            <person name="Harris T.W."/>
            <person name="Hillier L.W."/>
            <person name="Kamath R."/>
            <person name="Kuwabara P.E."/>
            <person name="Mardis E.R."/>
            <person name="Marra M.A."/>
            <person name="Miner T.L."/>
            <person name="Minx P."/>
            <person name="Mullikin J.C."/>
            <person name="Plumb R.W."/>
            <person name="Rogers J."/>
            <person name="Schein J.E."/>
            <person name="Sohrmann M."/>
            <person name="Spieth J."/>
            <person name="Stajich J.E."/>
            <person name="Wei C."/>
            <person name="Willey D."/>
            <person name="Wilson R.K."/>
            <person name="Durbin R."/>
            <person name="Waterston R.H."/>
        </authorList>
    </citation>
    <scope>NUCLEOTIDE SEQUENCE [LARGE SCALE GENOMIC DNA]</scope>
    <source>
        <strain evidence="2 3">AF16</strain>
    </source>
</reference>
<dbReference type="Proteomes" id="UP000008549">
    <property type="component" value="Unassembled WGS sequence"/>
</dbReference>
<dbReference type="GeneID" id="68918124"/>
<name>B6IE10_CAEBR</name>
<sequence length="115" mass="13296">MRIFFRNFFSKNLVNLYLTRCQRCLEYGKLLKTAFELKNRSYKKPTKNKKRVSTMKESNHRVPFPHPAALPLNHPTVSSHNSTSSVSHFLCSQATIRCVGNIASRPCNMCRFTKS</sequence>